<dbReference type="EnsemblFungi" id="PTTG_00806-t43_1">
    <property type="protein sequence ID" value="PTTG_00806-t43_1-p1"/>
    <property type="gene ID" value="PTTG_00806"/>
</dbReference>
<feature type="region of interest" description="Disordered" evidence="1">
    <location>
        <begin position="70"/>
        <end position="134"/>
    </location>
</feature>
<feature type="compositionally biased region" description="Polar residues" evidence="1">
    <location>
        <begin position="77"/>
        <end position="101"/>
    </location>
</feature>
<reference evidence="3" key="4">
    <citation type="submission" date="2025-05" db="UniProtKB">
        <authorList>
            <consortium name="EnsemblFungi"/>
        </authorList>
    </citation>
    <scope>IDENTIFICATION</scope>
    <source>
        <strain evidence="3">isolate 1-1 / race 1 (BBBD)</strain>
    </source>
</reference>
<gene>
    <name evidence="2" type="ORF">PTTG_00806</name>
</gene>
<feature type="compositionally biased region" description="Basic and acidic residues" evidence="1">
    <location>
        <begin position="172"/>
        <end position="200"/>
    </location>
</feature>
<evidence type="ECO:0000313" key="2">
    <source>
        <dbReference type="EMBL" id="OAV87696.1"/>
    </source>
</evidence>
<feature type="compositionally biased region" description="Basic and acidic residues" evidence="1">
    <location>
        <begin position="11"/>
        <end position="20"/>
    </location>
</feature>
<protein>
    <submittedName>
        <fullName evidence="2 3">Uncharacterized protein</fullName>
    </submittedName>
</protein>
<feature type="region of interest" description="Disordered" evidence="1">
    <location>
        <begin position="1"/>
        <end position="55"/>
    </location>
</feature>
<organism evidence="2">
    <name type="scientific">Puccinia triticina (isolate 1-1 / race 1 (BBBD))</name>
    <name type="common">Brown leaf rust fungus</name>
    <dbReference type="NCBI Taxonomy" id="630390"/>
    <lineage>
        <taxon>Eukaryota</taxon>
        <taxon>Fungi</taxon>
        <taxon>Dikarya</taxon>
        <taxon>Basidiomycota</taxon>
        <taxon>Pucciniomycotina</taxon>
        <taxon>Pucciniomycetes</taxon>
        <taxon>Pucciniales</taxon>
        <taxon>Pucciniaceae</taxon>
        <taxon>Puccinia</taxon>
    </lineage>
</organism>
<sequence length="268" mass="29972">MPHKRAKASIRKAESQRKGFDLPPNQNVNKKKKRKEKHDSSRVKTYQIGEDIPKNMFRILNAEKIRAEYKIRKSQDSDPSSTPNQRSKPQSTGGTNDTASTSKRRNKSTTQLSKAQDELKILPGEGLGSFNRRVEAALRPKVTALMKSAKNKMALKKADSAGPASSTSKPAQGEKEAEGDAETVAREGPRVTTRAVKDFAPRPSKFPITDVAMEPPTLSLTKSMKKNLATNRTPLPISSAQKRCLEIERDKAVKRYREMKEERFAQQQ</sequence>
<keyword evidence="4" id="KW-1185">Reference proteome</keyword>
<dbReference type="OrthoDB" id="5876637at2759"/>
<name>A0A180G4X6_PUCT1</name>
<feature type="compositionally biased region" description="Basic residues" evidence="1">
    <location>
        <begin position="1"/>
        <end position="10"/>
    </location>
</feature>
<dbReference type="AlphaFoldDB" id="A0A180G4X6"/>
<accession>A0A180G4X6</accession>
<dbReference type="Proteomes" id="UP000005240">
    <property type="component" value="Unassembled WGS sequence"/>
</dbReference>
<evidence type="ECO:0000313" key="3">
    <source>
        <dbReference type="EnsemblFungi" id="PTTG_00806-t43_1-p1"/>
    </source>
</evidence>
<reference evidence="2" key="2">
    <citation type="submission" date="2016-05" db="EMBL/GenBank/DDBJ databases">
        <title>Comparative analysis highlights variable genome content of wheat rusts and divergence of the mating loci.</title>
        <authorList>
            <person name="Cuomo C.A."/>
            <person name="Bakkeren G."/>
            <person name="Szabo L."/>
            <person name="Khalil H."/>
            <person name="Joly D."/>
            <person name="Goldberg J."/>
            <person name="Young S."/>
            <person name="Zeng Q."/>
            <person name="Fellers J."/>
        </authorList>
    </citation>
    <scope>NUCLEOTIDE SEQUENCE [LARGE SCALE GENOMIC DNA]</scope>
    <source>
        <strain evidence="2">1-1 BBBD Race 1</strain>
    </source>
</reference>
<evidence type="ECO:0000313" key="4">
    <source>
        <dbReference type="Proteomes" id="UP000005240"/>
    </source>
</evidence>
<dbReference type="VEuPathDB" id="FungiDB:PTTG_00806"/>
<dbReference type="STRING" id="630390.A0A180G4X6"/>
<feature type="region of interest" description="Disordered" evidence="1">
    <location>
        <begin position="149"/>
        <end position="211"/>
    </location>
</feature>
<dbReference type="EMBL" id="ADAS02000310">
    <property type="protein sequence ID" value="OAV87696.1"/>
    <property type="molecule type" value="Genomic_DNA"/>
</dbReference>
<proteinExistence type="predicted"/>
<reference evidence="2" key="1">
    <citation type="submission" date="2009-11" db="EMBL/GenBank/DDBJ databases">
        <authorList>
            <consortium name="The Broad Institute Genome Sequencing Platform"/>
            <person name="Ward D."/>
            <person name="Feldgarden M."/>
            <person name="Earl A."/>
            <person name="Young S.K."/>
            <person name="Zeng Q."/>
            <person name="Koehrsen M."/>
            <person name="Alvarado L."/>
            <person name="Berlin A."/>
            <person name="Bochicchio J."/>
            <person name="Borenstein D."/>
            <person name="Chapman S.B."/>
            <person name="Chen Z."/>
            <person name="Engels R."/>
            <person name="Freedman E."/>
            <person name="Gellesch M."/>
            <person name="Goldberg J."/>
            <person name="Griggs A."/>
            <person name="Gujja S."/>
            <person name="Heilman E."/>
            <person name="Heiman D."/>
            <person name="Hepburn T."/>
            <person name="Howarth C."/>
            <person name="Jen D."/>
            <person name="Larson L."/>
            <person name="Lewis B."/>
            <person name="Mehta T."/>
            <person name="Park D."/>
            <person name="Pearson M."/>
            <person name="Roberts A."/>
            <person name="Saif S."/>
            <person name="Shea T."/>
            <person name="Shenoy N."/>
            <person name="Sisk P."/>
            <person name="Stolte C."/>
            <person name="Sykes S."/>
            <person name="Thomson T."/>
            <person name="Walk T."/>
            <person name="White J."/>
            <person name="Yandava C."/>
            <person name="Izard J."/>
            <person name="Baranova O.V."/>
            <person name="Blanton J.M."/>
            <person name="Tanner A.C."/>
            <person name="Dewhirst F.E."/>
            <person name="Haas B."/>
            <person name="Nusbaum C."/>
            <person name="Birren B."/>
        </authorList>
    </citation>
    <scope>NUCLEOTIDE SEQUENCE [LARGE SCALE GENOMIC DNA]</scope>
    <source>
        <strain evidence="2">1-1 BBBD Race 1</strain>
    </source>
</reference>
<reference evidence="3 4" key="3">
    <citation type="journal article" date="2017" name="G3 (Bethesda)">
        <title>Comparative analysis highlights variable genome content of wheat rusts and divergence of the mating loci.</title>
        <authorList>
            <person name="Cuomo C.A."/>
            <person name="Bakkeren G."/>
            <person name="Khalil H.B."/>
            <person name="Panwar V."/>
            <person name="Joly D."/>
            <person name="Linning R."/>
            <person name="Sakthikumar S."/>
            <person name="Song X."/>
            <person name="Adiconis X."/>
            <person name="Fan L."/>
            <person name="Goldberg J.M."/>
            <person name="Levin J.Z."/>
            <person name="Young S."/>
            <person name="Zeng Q."/>
            <person name="Anikster Y."/>
            <person name="Bruce M."/>
            <person name="Wang M."/>
            <person name="Yin C."/>
            <person name="McCallum B."/>
            <person name="Szabo L.J."/>
            <person name="Hulbert S."/>
            <person name="Chen X."/>
            <person name="Fellers J.P."/>
        </authorList>
    </citation>
    <scope>NUCLEOTIDE SEQUENCE</scope>
    <source>
        <strain evidence="3">isolate 1-1 / race 1 (BBBD)</strain>
        <strain evidence="4">Isolate 1-1 / race 1 (BBBD)</strain>
    </source>
</reference>
<evidence type="ECO:0000256" key="1">
    <source>
        <dbReference type="SAM" id="MobiDB-lite"/>
    </source>
</evidence>